<feature type="compositionally biased region" description="Polar residues" evidence="1">
    <location>
        <begin position="148"/>
        <end position="160"/>
    </location>
</feature>
<organism evidence="2">
    <name type="scientific">Cacopsylla melanoneura</name>
    <dbReference type="NCBI Taxonomy" id="428564"/>
    <lineage>
        <taxon>Eukaryota</taxon>
        <taxon>Metazoa</taxon>
        <taxon>Ecdysozoa</taxon>
        <taxon>Arthropoda</taxon>
        <taxon>Hexapoda</taxon>
        <taxon>Insecta</taxon>
        <taxon>Pterygota</taxon>
        <taxon>Neoptera</taxon>
        <taxon>Paraneoptera</taxon>
        <taxon>Hemiptera</taxon>
        <taxon>Sternorrhyncha</taxon>
        <taxon>Psylloidea</taxon>
        <taxon>Psyllidae</taxon>
        <taxon>Psyllinae</taxon>
        <taxon>Cacopsylla</taxon>
    </lineage>
</organism>
<sequence length="257" mass="29516">MVYKTRSGKPQVHYGKKFFYKYRLDKLYEALKGVNLATASAEQLKEALAAIEAFFGKIIFFKPNHEAWVKVHKAFSDLDNGVVEVVRRLEFCLRYSQEKNPFECLISPPMQHKWYSKVSKNATEEDPQRGHQVPSRFSKNGSQKERQSIQTQVPLKNTDPSRFPKNDGSQKECQSLVPLKNTDMTSVDGLARTLGDLEITKDSVPFRKESSRNLVSAYHANLGWLFQEMSRGCVWFKKSTFEEEMNLEWVPPPSSGP</sequence>
<dbReference type="EMBL" id="HBUF01035593">
    <property type="protein sequence ID" value="CAG6616395.1"/>
    <property type="molecule type" value="Transcribed_RNA"/>
</dbReference>
<name>A0A8D8SEX3_9HEMI</name>
<evidence type="ECO:0000313" key="2">
    <source>
        <dbReference type="EMBL" id="CAG6668421.1"/>
    </source>
</evidence>
<dbReference type="AlphaFoldDB" id="A0A8D8SEX3"/>
<dbReference type="EMBL" id="HBUF01218758">
    <property type="protein sequence ID" value="CAG6668421.1"/>
    <property type="molecule type" value="Transcribed_RNA"/>
</dbReference>
<feature type="region of interest" description="Disordered" evidence="1">
    <location>
        <begin position="119"/>
        <end position="171"/>
    </location>
</feature>
<dbReference type="EMBL" id="HBUF01218757">
    <property type="protein sequence ID" value="CAG6668419.1"/>
    <property type="molecule type" value="Transcribed_RNA"/>
</dbReference>
<dbReference type="EMBL" id="HBUF01035594">
    <property type="protein sequence ID" value="CAG6616397.1"/>
    <property type="molecule type" value="Transcribed_RNA"/>
</dbReference>
<reference evidence="2" key="1">
    <citation type="submission" date="2021-05" db="EMBL/GenBank/DDBJ databases">
        <authorList>
            <person name="Alioto T."/>
            <person name="Alioto T."/>
            <person name="Gomez Garrido J."/>
        </authorList>
    </citation>
    <scope>NUCLEOTIDE SEQUENCE</scope>
</reference>
<protein>
    <submittedName>
        <fullName evidence="2">Uncharacterized protein</fullName>
    </submittedName>
</protein>
<accession>A0A8D8SEX3</accession>
<proteinExistence type="predicted"/>
<evidence type="ECO:0000256" key="1">
    <source>
        <dbReference type="SAM" id="MobiDB-lite"/>
    </source>
</evidence>